<organism evidence="1 2">
    <name type="scientific">Streptomyces aurantiacus</name>
    <dbReference type="NCBI Taxonomy" id="47760"/>
    <lineage>
        <taxon>Bacteria</taxon>
        <taxon>Bacillati</taxon>
        <taxon>Actinomycetota</taxon>
        <taxon>Actinomycetes</taxon>
        <taxon>Kitasatosporales</taxon>
        <taxon>Streptomycetaceae</taxon>
        <taxon>Streptomyces</taxon>
        <taxon>Streptomyces aurantiacus group</taxon>
    </lineage>
</organism>
<gene>
    <name evidence="1" type="ORF">GCM10017557_22340</name>
</gene>
<accession>A0A7G1P2R8</accession>
<reference evidence="1 2" key="1">
    <citation type="journal article" date="2014" name="Int. J. Syst. Evol. Microbiol.">
        <title>Complete genome sequence of Corynebacterium casei LMG S-19264T (=DSM 44701T), isolated from a smear-ripened cheese.</title>
        <authorList>
            <consortium name="US DOE Joint Genome Institute (JGI-PGF)"/>
            <person name="Walter F."/>
            <person name="Albersmeier A."/>
            <person name="Kalinowski J."/>
            <person name="Ruckert C."/>
        </authorList>
    </citation>
    <scope>NUCLEOTIDE SEQUENCE [LARGE SCALE GENOMIC DNA]</scope>
    <source>
        <strain evidence="1 2">JCM 4677</strain>
    </source>
</reference>
<name>A0A7G1P2R8_9ACTN</name>
<evidence type="ECO:0000313" key="2">
    <source>
        <dbReference type="Proteomes" id="UP000516444"/>
    </source>
</evidence>
<proteinExistence type="predicted"/>
<dbReference type="KEGG" id="sgm:GCM10017557_22340"/>
<dbReference type="AlphaFoldDB" id="A0A7G1P2R8"/>
<protein>
    <submittedName>
        <fullName evidence="1">Uncharacterized protein</fullName>
    </submittedName>
</protein>
<dbReference type="EMBL" id="AP023440">
    <property type="protein sequence ID" value="BCL27375.1"/>
    <property type="molecule type" value="Genomic_DNA"/>
</dbReference>
<keyword evidence="2" id="KW-1185">Reference proteome</keyword>
<evidence type="ECO:0000313" key="1">
    <source>
        <dbReference type="EMBL" id="BCL27375.1"/>
    </source>
</evidence>
<dbReference type="Proteomes" id="UP000516444">
    <property type="component" value="Chromosome"/>
</dbReference>
<sequence>MSDRRPREEFGADGDWRNIRAHDWGTSDMSTTPDHPALAPQDPDMMRHLDEQYGMRFVRYVLALPDSWNLGNSVTVTQAEWATTLYQLAVSTEQLDKASRWVNLAALMNRYFAPRDVSFAAYIRGECGGSTEIPTYENDEVATTLVKFASDSYAAFIMKQPEDEWNTGSIVHHHTEQPSMANFCKAVLKDQQLKFLFPSHIESNWEESDFTSLRQVTSLVYFESGQGGSFSLPLLAYNLLNSAYVRCIIYGDDSYDAYIKMVSQALADARKMAAGRSAKIPVALGLSNLSLSEVDRIPLPNGFLRKVTEEDKYHLPPRLAVDALLILETPLRIAVKTRHPDTREDENPETWERVVERSRKWNSSLQWDIDCHHLAFMLANSANHRAAAIEISRAIVNPLHATPHLSWRDERVQTAAAVMEVGPESREALRKWVDNVTSRHPRTLRIAMRRILSASTSRTDPSDSLVDAVLAWENMFSDSPETTLRVCGALSLLLQPNDRESRKALNRELTGIYGTRSAIVHGNANEPAPETVRSHGDRALEVAVQAMRQLHENPHLLNYNNSSARGKDVLLGLVDIR</sequence>